<dbReference type="CDD" id="cd00090">
    <property type="entry name" value="HTH_ARSR"/>
    <property type="match status" value="1"/>
</dbReference>
<dbReference type="SMART" id="SM00418">
    <property type="entry name" value="HTH_ARSR"/>
    <property type="match status" value="1"/>
</dbReference>
<evidence type="ECO:0000259" key="4">
    <source>
        <dbReference type="PROSITE" id="PS50987"/>
    </source>
</evidence>
<keyword evidence="2" id="KW-0238">DNA-binding</keyword>
<keyword evidence="3" id="KW-0804">Transcription</keyword>
<feature type="domain" description="HTH arsR-type" evidence="4">
    <location>
        <begin position="1"/>
        <end position="95"/>
    </location>
</feature>
<gene>
    <name evidence="5" type="ORF">SAMN05216529_10665</name>
</gene>
<proteinExistence type="predicted"/>
<accession>A0A315ZVU5</accession>
<dbReference type="Gene3D" id="1.10.10.10">
    <property type="entry name" value="Winged helix-like DNA-binding domain superfamily/Winged helix DNA-binding domain"/>
    <property type="match status" value="1"/>
</dbReference>
<dbReference type="PANTHER" id="PTHR33154:SF18">
    <property type="entry name" value="ARSENICAL RESISTANCE OPERON REPRESSOR"/>
    <property type="match status" value="1"/>
</dbReference>
<dbReference type="InterPro" id="IPR036388">
    <property type="entry name" value="WH-like_DNA-bd_sf"/>
</dbReference>
<sequence>MQLWVSEENLPFFEALASPVRIKIIKRLAEGKANIKQLAESVGVTSAMMTSHINKLEQVGLVVSTRSKQYGKVCSLRSQWYVLSMPTVNHTHVQNYEVQIGVGQYTKAEVKPTCGIADTEKVIGGYDDPRYFYDPARYNAQLVWFTSGYLEYEIPNYIPEKCKILDIEISAEMCSEYPNARMDWESDINLYLNDKLICPWVSPGDFGDKKGKYTPVWWTSAQYGILKRFEINRHGVFLDKEKKSDFTVDDYGLDKNHWTLRFEVSEEKRRPGGLTIFGEQFGDYPRAIQVKINYEKSALSEEEKKENLYEKQSYYHWEKYNKTDTP</sequence>
<reference evidence="6" key="1">
    <citation type="submission" date="2017-07" db="EMBL/GenBank/DDBJ databases">
        <authorList>
            <person name="Varghese N."/>
            <person name="Submissions S."/>
        </authorList>
    </citation>
    <scope>NUCLEOTIDE SEQUENCE [LARGE SCALE GENOMIC DNA]</scope>
    <source>
        <strain evidence="6">NLAE-zl-C134</strain>
    </source>
</reference>
<evidence type="ECO:0000313" key="5">
    <source>
        <dbReference type="EMBL" id="SUQ14373.1"/>
    </source>
</evidence>
<dbReference type="RefSeq" id="WP_109711196.1">
    <property type="nucleotide sequence ID" value="NZ_QGDS01000006.1"/>
</dbReference>
<dbReference type="PANTHER" id="PTHR33154">
    <property type="entry name" value="TRANSCRIPTIONAL REGULATOR, ARSR FAMILY"/>
    <property type="match status" value="1"/>
</dbReference>
<dbReference type="GO" id="GO:0003677">
    <property type="term" value="F:DNA binding"/>
    <property type="evidence" value="ECO:0007669"/>
    <property type="project" value="UniProtKB-KW"/>
</dbReference>
<evidence type="ECO:0000256" key="2">
    <source>
        <dbReference type="ARBA" id="ARBA00023125"/>
    </source>
</evidence>
<dbReference type="InterPro" id="IPR011991">
    <property type="entry name" value="ArsR-like_HTH"/>
</dbReference>
<dbReference type="Proteomes" id="UP000254051">
    <property type="component" value="Unassembled WGS sequence"/>
</dbReference>
<evidence type="ECO:0000256" key="1">
    <source>
        <dbReference type="ARBA" id="ARBA00023015"/>
    </source>
</evidence>
<keyword evidence="6" id="KW-1185">Reference proteome</keyword>
<dbReference type="InterPro" id="IPR001845">
    <property type="entry name" value="HTH_ArsR_DNA-bd_dom"/>
</dbReference>
<dbReference type="OrthoDB" id="9781958at2"/>
<keyword evidence="1" id="KW-0805">Transcription regulation</keyword>
<organism evidence="5 6">
    <name type="scientific">Faecalicatena contorta</name>
    <dbReference type="NCBI Taxonomy" id="39482"/>
    <lineage>
        <taxon>Bacteria</taxon>
        <taxon>Bacillati</taxon>
        <taxon>Bacillota</taxon>
        <taxon>Clostridia</taxon>
        <taxon>Lachnospirales</taxon>
        <taxon>Lachnospiraceae</taxon>
        <taxon>Faecalicatena</taxon>
    </lineage>
</organism>
<evidence type="ECO:0000313" key="6">
    <source>
        <dbReference type="Proteomes" id="UP000254051"/>
    </source>
</evidence>
<dbReference type="AlphaFoldDB" id="A0A315ZVU5"/>
<dbReference type="EMBL" id="UHJJ01000006">
    <property type="protein sequence ID" value="SUQ14373.1"/>
    <property type="molecule type" value="Genomic_DNA"/>
</dbReference>
<dbReference type="PROSITE" id="PS50987">
    <property type="entry name" value="HTH_ARSR_2"/>
    <property type="match status" value="1"/>
</dbReference>
<dbReference type="GO" id="GO:0003700">
    <property type="term" value="F:DNA-binding transcription factor activity"/>
    <property type="evidence" value="ECO:0007669"/>
    <property type="project" value="InterPro"/>
</dbReference>
<evidence type="ECO:0000256" key="3">
    <source>
        <dbReference type="ARBA" id="ARBA00023163"/>
    </source>
</evidence>
<dbReference type="SUPFAM" id="SSF46785">
    <property type="entry name" value="Winged helix' DNA-binding domain"/>
    <property type="match status" value="1"/>
</dbReference>
<dbReference type="InterPro" id="IPR051081">
    <property type="entry name" value="HTH_MetalResp_TranReg"/>
</dbReference>
<protein>
    <submittedName>
        <fullName evidence="5">Predicted transcriptional regulator</fullName>
    </submittedName>
</protein>
<dbReference type="InterPro" id="IPR036390">
    <property type="entry name" value="WH_DNA-bd_sf"/>
</dbReference>
<name>A0A315ZVU5_9FIRM</name>
<dbReference type="Pfam" id="PF12840">
    <property type="entry name" value="HTH_20"/>
    <property type="match status" value="1"/>
</dbReference>